<feature type="domain" description="EF-hand" evidence="5">
    <location>
        <begin position="158"/>
        <end position="193"/>
    </location>
</feature>
<dbReference type="AlphaFoldDB" id="A0A2M4CQ82"/>
<dbReference type="PROSITE" id="PS50222">
    <property type="entry name" value="EF_HAND_2"/>
    <property type="match status" value="2"/>
</dbReference>
<keyword evidence="6" id="KW-0675">Receptor</keyword>
<dbReference type="PANTHER" id="PTHR11216:SF176">
    <property type="entry name" value="EPIDERMAL GROWTH FACTOR RECEPTOR PATHWAY SUBSTRATE CLONE 15, ISOFORM A"/>
    <property type="match status" value="1"/>
</dbReference>
<feature type="domain" description="EH" evidence="4">
    <location>
        <begin position="15"/>
        <end position="101"/>
    </location>
</feature>
<keyword evidence="2" id="KW-0175">Coiled coil</keyword>
<feature type="compositionally biased region" description="Low complexity" evidence="3">
    <location>
        <begin position="789"/>
        <end position="798"/>
    </location>
</feature>
<feature type="coiled-coil region" evidence="2">
    <location>
        <begin position="404"/>
        <end position="543"/>
    </location>
</feature>
<dbReference type="PANTHER" id="PTHR11216">
    <property type="entry name" value="EH DOMAIN"/>
    <property type="match status" value="1"/>
</dbReference>
<evidence type="ECO:0000259" key="4">
    <source>
        <dbReference type="PROSITE" id="PS50031"/>
    </source>
</evidence>
<feature type="region of interest" description="Disordered" evidence="3">
    <location>
        <begin position="876"/>
        <end position="901"/>
    </location>
</feature>
<keyword evidence="1" id="KW-0106">Calcium</keyword>
<feature type="domain" description="EH" evidence="4">
    <location>
        <begin position="126"/>
        <end position="207"/>
    </location>
</feature>
<dbReference type="GO" id="GO:0005509">
    <property type="term" value="F:calcium ion binding"/>
    <property type="evidence" value="ECO:0007669"/>
    <property type="project" value="InterPro"/>
</dbReference>
<dbReference type="GO" id="GO:0016197">
    <property type="term" value="P:endosomal transport"/>
    <property type="evidence" value="ECO:0007669"/>
    <property type="project" value="TreeGrafter"/>
</dbReference>
<proteinExistence type="predicted"/>
<dbReference type="SMART" id="SM00054">
    <property type="entry name" value="EFh"/>
    <property type="match status" value="4"/>
</dbReference>
<feature type="region of interest" description="Disordered" evidence="3">
    <location>
        <begin position="813"/>
        <end position="835"/>
    </location>
</feature>
<evidence type="ECO:0000313" key="6">
    <source>
        <dbReference type="EMBL" id="MBW67477.1"/>
    </source>
</evidence>
<dbReference type="InterPro" id="IPR002048">
    <property type="entry name" value="EF_hand_dom"/>
</dbReference>
<dbReference type="SUPFAM" id="SSF58100">
    <property type="entry name" value="Bacterial hemolysins"/>
    <property type="match status" value="1"/>
</dbReference>
<dbReference type="Pfam" id="PF12763">
    <property type="entry name" value="EH"/>
    <property type="match status" value="3"/>
</dbReference>
<dbReference type="SMART" id="SM00027">
    <property type="entry name" value="EH"/>
    <property type="match status" value="3"/>
</dbReference>
<dbReference type="Gene3D" id="1.20.5.170">
    <property type="match status" value="1"/>
</dbReference>
<protein>
    <submittedName>
        <fullName evidence="6">Putative epidermal growth factor receptor pathway substrate clone 15</fullName>
    </submittedName>
</protein>
<accession>A0A2M4CQ82</accession>
<dbReference type="InterPro" id="IPR000261">
    <property type="entry name" value="EH_dom"/>
</dbReference>
<dbReference type="InterPro" id="IPR011992">
    <property type="entry name" value="EF-hand-dom_pair"/>
</dbReference>
<dbReference type="VEuPathDB" id="VectorBase:ADAC008164"/>
<dbReference type="GO" id="GO:0030132">
    <property type="term" value="C:clathrin coat of coated pit"/>
    <property type="evidence" value="ECO:0007669"/>
    <property type="project" value="TreeGrafter"/>
</dbReference>
<dbReference type="PROSITE" id="PS00018">
    <property type="entry name" value="EF_HAND_1"/>
    <property type="match status" value="2"/>
</dbReference>
<feature type="compositionally biased region" description="Polar residues" evidence="3">
    <location>
        <begin position="813"/>
        <end position="823"/>
    </location>
</feature>
<organism evidence="6">
    <name type="scientific">Anopheles darlingi</name>
    <name type="common">Mosquito</name>
    <dbReference type="NCBI Taxonomy" id="43151"/>
    <lineage>
        <taxon>Eukaryota</taxon>
        <taxon>Metazoa</taxon>
        <taxon>Ecdysozoa</taxon>
        <taxon>Arthropoda</taxon>
        <taxon>Hexapoda</taxon>
        <taxon>Insecta</taxon>
        <taxon>Pterygota</taxon>
        <taxon>Neoptera</taxon>
        <taxon>Endopterygota</taxon>
        <taxon>Diptera</taxon>
        <taxon>Nematocera</taxon>
        <taxon>Culicoidea</taxon>
        <taxon>Culicidae</taxon>
        <taxon>Anophelinae</taxon>
        <taxon>Anopheles</taxon>
    </lineage>
</organism>
<dbReference type="GO" id="GO:0006897">
    <property type="term" value="P:endocytosis"/>
    <property type="evidence" value="ECO:0007669"/>
    <property type="project" value="TreeGrafter"/>
</dbReference>
<evidence type="ECO:0000256" key="1">
    <source>
        <dbReference type="ARBA" id="ARBA00022837"/>
    </source>
</evidence>
<dbReference type="VEuPathDB" id="VectorBase:ADAR2_004841"/>
<feature type="region of interest" description="Disordered" evidence="3">
    <location>
        <begin position="1100"/>
        <end position="1153"/>
    </location>
</feature>
<feature type="compositionally biased region" description="Low complexity" evidence="3">
    <location>
        <begin position="1129"/>
        <end position="1140"/>
    </location>
</feature>
<reference evidence="6" key="1">
    <citation type="submission" date="2018-01" db="EMBL/GenBank/DDBJ databases">
        <title>An insight into the sialome of Amazonian anophelines.</title>
        <authorList>
            <person name="Ribeiro J.M."/>
            <person name="Scarpassa V."/>
            <person name="Calvo E."/>
        </authorList>
    </citation>
    <scope>NUCLEOTIDE SEQUENCE</scope>
</reference>
<feature type="domain" description="EF-hand" evidence="5">
    <location>
        <begin position="301"/>
        <end position="332"/>
    </location>
</feature>
<feature type="region of interest" description="Disordered" evidence="3">
    <location>
        <begin position="699"/>
        <end position="798"/>
    </location>
</feature>
<dbReference type="SUPFAM" id="SSF47473">
    <property type="entry name" value="EF-hand"/>
    <property type="match status" value="3"/>
</dbReference>
<dbReference type="VEuPathDB" id="VectorBase:ADAC008194"/>
<dbReference type="CDD" id="cd00052">
    <property type="entry name" value="EH"/>
    <property type="match status" value="3"/>
</dbReference>
<dbReference type="GO" id="GO:0045296">
    <property type="term" value="F:cadherin binding"/>
    <property type="evidence" value="ECO:0007669"/>
    <property type="project" value="TreeGrafter"/>
</dbReference>
<dbReference type="EMBL" id="GGFL01003299">
    <property type="protein sequence ID" value="MBW67477.1"/>
    <property type="molecule type" value="Transcribed_RNA"/>
</dbReference>
<evidence type="ECO:0000259" key="5">
    <source>
        <dbReference type="PROSITE" id="PS50222"/>
    </source>
</evidence>
<name>A0A2M4CQ82_ANODA</name>
<dbReference type="Gene3D" id="1.10.238.10">
    <property type="entry name" value="EF-hand"/>
    <property type="match status" value="3"/>
</dbReference>
<feature type="domain" description="EH" evidence="4">
    <location>
        <begin position="298"/>
        <end position="387"/>
    </location>
</feature>
<sequence length="1186" mass="127806">MPDIVKIAGDHILIYEAYYKQLDPKESNEIGALDAAKFLKRSGLSDVVLSRIWDLSDPAGKGFLTKEGFFVALKLIGLAQEGSEFAIKNIYKELSKPPKVGDLPKVPAQVKLLPVESTDWSMRPEKRQQYEQLFDSLGPQNGLLPGAKVRNTLMNSKLPVDTLGRIWDLADQDRDGSLDKHEFCVAMHLVYEALDKRAIPAMLPPQLQRNYTAPAPATNGNGFDAFGSGSDGFVANFPTDIAPPPPIVPPLPAALLNRPPSVVGGVIPPLIGGPPGVPPLISASGPIEVTSWVVSPLERCKYEEIFNNSDTDRDGLVSGLEIKDVFLQSGVAQNKLAHIWALCDTHQSGKLKLEEFCLAMWFVDRAKKGIDPPQSLAPNMVPPSLRKSSIIQEPPQPTYSNPELEMISKEIEELARERRLLEQEVAQKEADVRIKSGELRSLQSELDTLTATLKQLENQKGEAQKRLDDLKNQVNKIRDQCQKQEAALKEQEGELDSRRSELQKLKDEEQALEKEYHASTKEVDQLTSQLQDTQLEISQVKAMVTQIQEYQRQMTDALSMFRTAIEENDPILVSDYSLKIEPEFREAKQALEEKEVENANKRDPFGDNKANGFGAGAAETGFGDDFKTNGFATQFDTPSNITGGFGDDGFGAFDHSSATRANVNTAADPFAASAADPFGERKGSGVETAAKDEFGCDPFAILHAPAPGQALTPSPSRSGPPPRPESPSPALPPKKAKQPPPRPAPPRPMQGPTPTKPAPPASDAFGDSSGGGSFANFADFDNKNLKPVTSTTTLTPASSSLAAMSAATFGSNRSLKGATASTPPQIPPLATITIEAPTPPAPVAAQRMITPVSPPATAPTPVVDFSDDPFKDYRYEDPFNIEDPFADSEDSPAPVSDDPFASVANVLNNNNLVKDAKFSKSSHTSMEELDELFRSTRISGDGGNETGFSTFNNSTLSSSTLNKTNDGGTQLMMKSADSKNNASSDPFDAFNDNFTKNQTNDRRVEGAITGLFDAFGADVRNGNDVKTSSNSTDSASFFDAFRSPLSTDSKSTSSAPFKSFEDEFSKMDAANLVNNNSSSNSTNVFEAKFDDAFSGSFAAPTKNGDKGDSRYAASTLPAPPGGKLKHAHTSSNGSGSATGSLKKPLTFDAATASNPRAVERFTGDYSKGDTFDSDLKAALERSLVEK</sequence>
<feature type="compositionally biased region" description="Pro residues" evidence="3">
    <location>
        <begin position="718"/>
        <end position="760"/>
    </location>
</feature>
<dbReference type="InterPro" id="IPR018247">
    <property type="entry name" value="EF_Hand_1_Ca_BS"/>
</dbReference>
<evidence type="ECO:0000256" key="2">
    <source>
        <dbReference type="SAM" id="Coils"/>
    </source>
</evidence>
<evidence type="ECO:0000256" key="3">
    <source>
        <dbReference type="SAM" id="MobiDB-lite"/>
    </source>
</evidence>
<dbReference type="PROSITE" id="PS50031">
    <property type="entry name" value="EH"/>
    <property type="match status" value="3"/>
</dbReference>